<name>A0AAV2J2R3_KNICA</name>
<evidence type="ECO:0000313" key="1">
    <source>
        <dbReference type="EMBL" id="CAL1571595.1"/>
    </source>
</evidence>
<sequence>MCHKNQHRCNDQPGLKQRVCGAVGACLVEADGSHHKPDWSLMSVKPSSVSYCESPHRKSLLPVSPALTPSSSSALFRIGLLSTRRGGFKSPAGLHVSLASLLSFRPQERLSGAEWLTPT</sequence>
<evidence type="ECO:0000313" key="2">
    <source>
        <dbReference type="Proteomes" id="UP001497482"/>
    </source>
</evidence>
<proteinExistence type="predicted"/>
<reference evidence="1 2" key="1">
    <citation type="submission" date="2024-04" db="EMBL/GenBank/DDBJ databases">
        <authorList>
            <person name="Waldvogel A.-M."/>
            <person name="Schoenle A."/>
        </authorList>
    </citation>
    <scope>NUCLEOTIDE SEQUENCE [LARGE SCALE GENOMIC DNA]</scope>
</reference>
<protein>
    <submittedName>
        <fullName evidence="1">Uncharacterized protein</fullName>
    </submittedName>
</protein>
<keyword evidence="2" id="KW-1185">Reference proteome</keyword>
<dbReference type="Proteomes" id="UP001497482">
    <property type="component" value="Chromosome 10"/>
</dbReference>
<dbReference type="EMBL" id="OZ035832">
    <property type="protein sequence ID" value="CAL1571595.1"/>
    <property type="molecule type" value="Genomic_DNA"/>
</dbReference>
<accession>A0AAV2J2R3</accession>
<organism evidence="1 2">
    <name type="scientific">Knipowitschia caucasica</name>
    <name type="common">Caucasian dwarf goby</name>
    <name type="synonym">Pomatoschistus caucasicus</name>
    <dbReference type="NCBI Taxonomy" id="637954"/>
    <lineage>
        <taxon>Eukaryota</taxon>
        <taxon>Metazoa</taxon>
        <taxon>Chordata</taxon>
        <taxon>Craniata</taxon>
        <taxon>Vertebrata</taxon>
        <taxon>Euteleostomi</taxon>
        <taxon>Actinopterygii</taxon>
        <taxon>Neopterygii</taxon>
        <taxon>Teleostei</taxon>
        <taxon>Neoteleostei</taxon>
        <taxon>Acanthomorphata</taxon>
        <taxon>Gobiaria</taxon>
        <taxon>Gobiiformes</taxon>
        <taxon>Gobioidei</taxon>
        <taxon>Gobiidae</taxon>
        <taxon>Gobiinae</taxon>
        <taxon>Knipowitschia</taxon>
    </lineage>
</organism>
<dbReference type="AlphaFoldDB" id="A0AAV2J2R3"/>
<gene>
    <name evidence="1" type="ORF">KC01_LOCUS3697</name>
</gene>